<dbReference type="EMBL" id="RNRV01000017">
    <property type="protein sequence ID" value="MHO04959.1"/>
    <property type="molecule type" value="Genomic_DNA"/>
</dbReference>
<organism evidence="1">
    <name type="scientific">Escherichia coli</name>
    <dbReference type="NCBI Taxonomy" id="562"/>
    <lineage>
        <taxon>Bacteria</taxon>
        <taxon>Pseudomonadati</taxon>
        <taxon>Pseudomonadota</taxon>
        <taxon>Gammaproteobacteria</taxon>
        <taxon>Enterobacterales</taxon>
        <taxon>Enterobacteriaceae</taxon>
        <taxon>Escherichia</taxon>
    </lineage>
</organism>
<gene>
    <name evidence="1" type="ORF">D9F05_11310</name>
</gene>
<dbReference type="AlphaFoldDB" id="A0A3L0W1E1"/>
<sequence length="1022" mass="114605">MLPEIKPFDRQVTLVGDSGIQFMDFGLTLGREQAGEFVELASGVLTRLLYNEEKDFHFFQPGPDAIEKARAKYDIALKNSLELLDGIWLPLPLFRFNPPHVYNEGPINWSRFRLVKLQEPDLDGHTHRLTLVFDTRIMAKLHGAADLGPNQEDVSAGATFQIATSTYALGWYLTQPWLKEWLLEVFNDASKGRDREERESEIQQQYPVAHYLNLLSLLAKPVADQQSKEPPRVEIPQFRIIANGETNAIKPIPVDLVLDVGNSRTCGILIEDHGQSGSGLMHNYVLQLRDLNAPEQVYSQPFESRIEFSQAFFGKDHCSVRSGRHDAFQWPTIARIGNEAGRLASRRRGSEGSTGLSSPKRYLWDEKFYGQGWRFNTAYQQHDTHPLATAAPFANLINEKGEALHTIEDEMDRIPVFTPRYSRSALMTFMLAEVLTQTLTQINSPAQRTRQGHAGIPRQLRNIILTVPPGMPMAERCILDERMHQAVGLVWKALRWHQGEQDPYRCQEEGNVQDNIQVPLPRVRVEWDEASCAQLVYLYTEINQNFAGHPEEFFAALGRPDRKNRESITLASIDIGGGTTDLVITDYALDRSGQHGAGVNAHIVPQQRFRDSFKIAGDDILLDVIQLLVLPALEAALKQTGVASVDTLLSQLCGANNVSAAEAVLRQQLNLQVFVPIALNLLGRYEQYDPQGPSAKVNENLRYGDLLPANNISEAVEAFVRREVQKAGGGSDLNLCEVPITFNLAQLHQALLSGRFNICKVLTALCEVMANYHCDMLLLTGRPSLLPGIQAFIRMCLPLPPGRILPLHGYHTGNWYPFHKNGQIDDPKSTASVGAMITLLCANHSIPNFHFRTAALKPYSTIRHMGIIDLQNIIRDHDVTYRDIQSYEGQIRLPSSGSSETDTPAWIMRGDLRLGYRQLDTERWTAAPLYTLRFSDEGRAKYTQAKSTDGSSPYLEVKLAIGKDNRARALGLISDKLVVSEVSSNTDKTFNKRDLELELNTMPDAGLIDSRHWLDSGSVKQQ</sequence>
<dbReference type="Pfam" id="PF07520">
    <property type="entry name" value="SrfB"/>
    <property type="match status" value="1"/>
</dbReference>
<name>A0A3L0W1E1_ECOLX</name>
<accession>A0A3L0W1E1</accession>
<dbReference type="PIRSF" id="PIRSF034585">
    <property type="entry name" value="SrfB"/>
    <property type="match status" value="1"/>
</dbReference>
<comment type="caution">
    <text evidence="1">The sequence shown here is derived from an EMBL/GenBank/DDBJ whole genome shotgun (WGS) entry which is preliminary data.</text>
</comment>
<protein>
    <submittedName>
        <fullName evidence="1">Virulence factor SrfB</fullName>
    </submittedName>
</protein>
<reference evidence="1" key="1">
    <citation type="submission" date="2018-10" db="EMBL/GenBank/DDBJ databases">
        <authorList>
            <consortium name="NARMS: The National Antimicrobial Resistance Monitoring System"/>
        </authorList>
    </citation>
    <scope>NUCLEOTIDE SEQUENCE [LARGE SCALE GENOMIC DNA]</scope>
    <source>
        <strain evidence="1">CVM N17EC0388</strain>
    </source>
</reference>
<evidence type="ECO:0000313" key="1">
    <source>
        <dbReference type="EMBL" id="MHO04959.1"/>
    </source>
</evidence>
<dbReference type="InterPro" id="IPR009216">
    <property type="entry name" value="Virulence_factor_SrfB"/>
</dbReference>
<proteinExistence type="predicted"/>